<organism evidence="2 3">
    <name type="scientific">Puccinia coronata f. sp. avenae</name>
    <dbReference type="NCBI Taxonomy" id="200324"/>
    <lineage>
        <taxon>Eukaryota</taxon>
        <taxon>Fungi</taxon>
        <taxon>Dikarya</taxon>
        <taxon>Basidiomycota</taxon>
        <taxon>Pucciniomycotina</taxon>
        <taxon>Pucciniomycetes</taxon>
        <taxon>Pucciniales</taxon>
        <taxon>Pucciniaceae</taxon>
        <taxon>Puccinia</taxon>
    </lineage>
</organism>
<gene>
    <name evidence="2" type="ORF">PCANC_01754</name>
</gene>
<evidence type="ECO:0000313" key="2">
    <source>
        <dbReference type="EMBL" id="PLW57374.1"/>
    </source>
</evidence>
<name>A0A2N5W559_9BASI</name>
<proteinExistence type="predicted"/>
<evidence type="ECO:0000313" key="3">
    <source>
        <dbReference type="Proteomes" id="UP000235388"/>
    </source>
</evidence>
<feature type="region of interest" description="Disordered" evidence="1">
    <location>
        <begin position="44"/>
        <end position="122"/>
    </location>
</feature>
<comment type="caution">
    <text evidence="2">The sequence shown here is derived from an EMBL/GenBank/DDBJ whole genome shotgun (WGS) entry which is preliminary data.</text>
</comment>
<keyword evidence="3" id="KW-1185">Reference proteome</keyword>
<evidence type="ECO:0000256" key="1">
    <source>
        <dbReference type="SAM" id="MobiDB-lite"/>
    </source>
</evidence>
<feature type="compositionally biased region" description="Basic residues" evidence="1">
    <location>
        <begin position="65"/>
        <end position="80"/>
    </location>
</feature>
<protein>
    <submittedName>
        <fullName evidence="2">Uncharacterized protein</fullName>
    </submittedName>
</protein>
<sequence>MRSIVDLTCKIKDKAEKQTAAHEEVKRHLGVIAGSISDIVRSNLDPELTGYPPEMIGQNSASKQPRGRHAPPPQQRKHTTLHQGGNDARASETTEPEIDMNQSPSAASSTPTLGRNTSPRRW</sequence>
<dbReference type="Proteomes" id="UP000235388">
    <property type="component" value="Unassembled WGS sequence"/>
</dbReference>
<feature type="compositionally biased region" description="Polar residues" evidence="1">
    <location>
        <begin position="100"/>
        <end position="122"/>
    </location>
</feature>
<dbReference type="AlphaFoldDB" id="A0A2N5W559"/>
<reference evidence="2 3" key="1">
    <citation type="submission" date="2017-11" db="EMBL/GenBank/DDBJ databases">
        <title>De novo assembly and phasing of dikaryotic genomes from two isolates of Puccinia coronata f. sp. avenae, the causal agent of oat crown rust.</title>
        <authorList>
            <person name="Miller M.E."/>
            <person name="Zhang Y."/>
            <person name="Omidvar V."/>
            <person name="Sperschneider J."/>
            <person name="Schwessinger B."/>
            <person name="Raley C."/>
            <person name="Palmer J.M."/>
            <person name="Garnica D."/>
            <person name="Upadhyaya N."/>
            <person name="Rathjen J."/>
            <person name="Taylor J.M."/>
            <person name="Park R.F."/>
            <person name="Dodds P.N."/>
            <person name="Hirsch C.D."/>
            <person name="Kianian S.F."/>
            <person name="Figueroa M."/>
        </authorList>
    </citation>
    <scope>NUCLEOTIDE SEQUENCE [LARGE SCALE GENOMIC DNA]</scope>
    <source>
        <strain evidence="2">12NC29</strain>
    </source>
</reference>
<accession>A0A2N5W559</accession>
<dbReference type="EMBL" id="PGCJ01000011">
    <property type="protein sequence ID" value="PLW57374.1"/>
    <property type="molecule type" value="Genomic_DNA"/>
</dbReference>